<reference evidence="2" key="1">
    <citation type="submission" date="2025-08" db="UniProtKB">
        <authorList>
            <consortium name="RefSeq"/>
        </authorList>
    </citation>
    <scope>IDENTIFICATION</scope>
    <source>
        <tissue evidence="2">Testes</tissue>
    </source>
</reference>
<dbReference type="PANTHER" id="PTHR13088">
    <property type="entry name" value="FAS APOPTOTIC INHIBITORY MOLECULE FAIM"/>
    <property type="match status" value="1"/>
</dbReference>
<dbReference type="Pfam" id="PF06905">
    <property type="entry name" value="FAIM1"/>
    <property type="match status" value="1"/>
</dbReference>
<organism evidence="1 2">
    <name type="scientific">Saccoglossus kowalevskii</name>
    <name type="common">Acorn worm</name>
    <dbReference type="NCBI Taxonomy" id="10224"/>
    <lineage>
        <taxon>Eukaryota</taxon>
        <taxon>Metazoa</taxon>
        <taxon>Hemichordata</taxon>
        <taxon>Enteropneusta</taxon>
        <taxon>Harrimaniidae</taxon>
        <taxon>Saccoglossus</taxon>
    </lineage>
</organism>
<gene>
    <name evidence="2" type="primary">LOC100367342</name>
</gene>
<accession>A0ABM0GIM7</accession>
<sequence length="131" mass="14789">MMNDIVAIWDVALSDGVHKVEFEHGTTSGKRVIHVDGKEIIRKNWMFKLVGREIFNIGKAKVKAAINIDAVSGFAYEYTLEVKGKSLKKFTEQRSKTAKTWSLLLDGIDTRIVLEKDTMDVWCNGETLQTA</sequence>
<dbReference type="Proteomes" id="UP000694865">
    <property type="component" value="Unplaced"/>
</dbReference>
<proteinExistence type="predicted"/>
<feature type="non-terminal residue" evidence="2">
    <location>
        <position position="131"/>
    </location>
</feature>
<name>A0ABM0GIM7_SACKO</name>
<protein>
    <submittedName>
        <fullName evidence="2">Fas apoptotic inhibitory molecule 1-like</fullName>
    </submittedName>
</protein>
<evidence type="ECO:0000313" key="2">
    <source>
        <dbReference type="RefSeq" id="XP_002730677.2"/>
    </source>
</evidence>
<dbReference type="InterPro" id="IPR010695">
    <property type="entry name" value="FAIM1"/>
</dbReference>
<dbReference type="RefSeq" id="XP_002730677.2">
    <property type="nucleotide sequence ID" value="XM_002730631.2"/>
</dbReference>
<keyword evidence="1" id="KW-1185">Reference proteome</keyword>
<dbReference type="Gene3D" id="2.40.128.180">
    <property type="match status" value="2"/>
</dbReference>
<dbReference type="GeneID" id="100367342"/>
<dbReference type="InterPro" id="IPR038513">
    <property type="entry name" value="FAIM1_dom_sf"/>
</dbReference>
<evidence type="ECO:0000313" key="1">
    <source>
        <dbReference type="Proteomes" id="UP000694865"/>
    </source>
</evidence>
<dbReference type="PANTHER" id="PTHR13088:SF3">
    <property type="entry name" value="FAS APOPTOTIC INHIBITORY MOLECULE 1"/>
    <property type="match status" value="1"/>
</dbReference>